<dbReference type="RefSeq" id="WP_274047027.1">
    <property type="nucleotide sequence ID" value="NZ_JANCPR020000038.1"/>
</dbReference>
<dbReference type="EMBL" id="JANCPR020000038">
    <property type="protein sequence ID" value="MDJ1136288.1"/>
    <property type="molecule type" value="Genomic_DNA"/>
</dbReference>
<dbReference type="Proteomes" id="UP001214441">
    <property type="component" value="Unassembled WGS sequence"/>
</dbReference>
<reference evidence="1 2" key="1">
    <citation type="submission" date="2023-05" db="EMBL/GenBank/DDBJ databases">
        <title>Streptantibioticus silvisoli sp. nov., acidotolerant actinomycetes 1 from pine litter.</title>
        <authorList>
            <person name="Swiecimska M."/>
            <person name="Golinska P."/>
            <person name="Sangal V."/>
            <person name="Wachnowicz B."/>
            <person name="Goodfellow M."/>
        </authorList>
    </citation>
    <scope>NUCLEOTIDE SEQUENCE [LARGE SCALE GENOMIC DNA]</scope>
    <source>
        <strain evidence="1 2">DSM 42109</strain>
    </source>
</reference>
<evidence type="ECO:0000313" key="2">
    <source>
        <dbReference type="Proteomes" id="UP001214441"/>
    </source>
</evidence>
<evidence type="ECO:0000313" key="1">
    <source>
        <dbReference type="EMBL" id="MDJ1136288.1"/>
    </source>
</evidence>
<gene>
    <name evidence="1" type="ORF">NMN56_030945</name>
</gene>
<evidence type="ECO:0008006" key="3">
    <source>
        <dbReference type="Google" id="ProtNLM"/>
    </source>
</evidence>
<protein>
    <recommendedName>
        <fullName evidence="3">Resolvase/invertase-type recombinase catalytic domain-containing protein</fullName>
    </recommendedName>
</protein>
<accession>A0ABT7A6N4</accession>
<keyword evidence="2" id="KW-1185">Reference proteome</keyword>
<sequence length="191" mass="21071">MTPATTVATITSMNGEATVLPAPGAHSRLAAEWMDRESPFGQRLVPQAMGVGPDPGLCAMKRRCSNLARQVAVLREKGRTPRVCLYALTAHTGEVPTRSLGEVRAFAVREGWLVGARQIITDRTGPARPTVRSGWSRVRRNVRSGYADGVVALAQSAITPRRDEYESQLQWFEDHFGFIALVYPEIPEEQR</sequence>
<comment type="caution">
    <text evidence="1">The sequence shown here is derived from an EMBL/GenBank/DDBJ whole genome shotgun (WGS) entry which is preliminary data.</text>
</comment>
<organism evidence="1 2">
    <name type="scientific">Streptomyces iconiensis</name>
    <dbReference type="NCBI Taxonomy" id="1384038"/>
    <lineage>
        <taxon>Bacteria</taxon>
        <taxon>Bacillati</taxon>
        <taxon>Actinomycetota</taxon>
        <taxon>Actinomycetes</taxon>
        <taxon>Kitasatosporales</taxon>
        <taxon>Streptomycetaceae</taxon>
        <taxon>Streptomyces</taxon>
    </lineage>
</organism>
<name>A0ABT7A6N4_9ACTN</name>
<proteinExistence type="predicted"/>